<dbReference type="Pfam" id="PF01207">
    <property type="entry name" value="Dus"/>
    <property type="match status" value="1"/>
</dbReference>
<dbReference type="STRING" id="5786.F0ZGI6"/>
<dbReference type="eggNOG" id="KOG2335">
    <property type="taxonomic scope" value="Eukaryota"/>
</dbReference>
<keyword evidence="4" id="KW-0819">tRNA processing</keyword>
<keyword evidence="2" id="KW-0285">Flavoprotein</keyword>
<reference evidence="8" key="1">
    <citation type="journal article" date="2011" name="Genome Biol.">
        <title>Comparative genomics of the social amoebae Dictyostelium discoideum and Dictyostelium purpureum.</title>
        <authorList>
            <consortium name="US DOE Joint Genome Institute (JGI-PGF)"/>
            <person name="Sucgang R."/>
            <person name="Kuo A."/>
            <person name="Tian X."/>
            <person name="Salerno W."/>
            <person name="Parikh A."/>
            <person name="Feasley C.L."/>
            <person name="Dalin E."/>
            <person name="Tu H."/>
            <person name="Huang E."/>
            <person name="Barry K."/>
            <person name="Lindquist E."/>
            <person name="Shapiro H."/>
            <person name="Bruce D."/>
            <person name="Schmutz J."/>
            <person name="Salamov A."/>
            <person name="Fey P."/>
            <person name="Gaudet P."/>
            <person name="Anjard C."/>
            <person name="Babu M.M."/>
            <person name="Basu S."/>
            <person name="Bushmanova Y."/>
            <person name="van der Wel H."/>
            <person name="Katoh-Kurasawa M."/>
            <person name="Dinh C."/>
            <person name="Coutinho P.M."/>
            <person name="Saito T."/>
            <person name="Elias M."/>
            <person name="Schaap P."/>
            <person name="Kay R.R."/>
            <person name="Henrissat B."/>
            <person name="Eichinger L."/>
            <person name="Rivero F."/>
            <person name="Putnam N.H."/>
            <person name="West C.M."/>
            <person name="Loomis W.F."/>
            <person name="Chisholm R.L."/>
            <person name="Shaulsky G."/>
            <person name="Strassmann J.E."/>
            <person name="Queller D.C."/>
            <person name="Kuspa A."/>
            <person name="Grigoriev I.V."/>
        </authorList>
    </citation>
    <scope>NUCLEOTIDE SEQUENCE [LARGE SCALE GENOMIC DNA]</scope>
    <source>
        <strain evidence="8">QSDP1</strain>
    </source>
</reference>
<evidence type="ECO:0000256" key="4">
    <source>
        <dbReference type="ARBA" id="ARBA00022694"/>
    </source>
</evidence>
<sequence length="399" mass="45227">MTFWNKLSKPLVSLAPMADVTEVSFRFLIANVINKYWIKPNNVVLFNEFLATEGVCRDHIAQQLEYSEIEKPIVAQFFGCRPEAFKISAEIACNKYNYDGIDINMGCPSRKVVSPKQAAGAALITNPKLAQEIIYATKEGAGSKPVSVKTRIGFDSIDIESWIPKILEAKPSCLTLHLRTKKELSLVPAHWEHEILDRVLEMRNSISPETLIMGNGDVETMEQAYQYSKEFGIDGVMIGRANYGNPWLLNPNLVFEYIEPRTTDCGPNIPPTENQLKIIEKKSKNYIPTTNGDSDALIEISIKEILSTIVMHAIYREEISRSKSLSPLNAHFKNYLKPLSNLGDVSSLRKQLYECKSSQEISDSINSFLTFKKREFDHLIYTEILNNTKNLINSSKFYK</sequence>
<evidence type="ECO:0000256" key="2">
    <source>
        <dbReference type="ARBA" id="ARBA00022630"/>
    </source>
</evidence>
<comment type="cofactor">
    <cofactor evidence="1">
        <name>FMN</name>
        <dbReference type="ChEBI" id="CHEBI:58210"/>
    </cofactor>
</comment>
<proteinExistence type="predicted"/>
<organism evidence="7 8">
    <name type="scientific">Dictyostelium purpureum</name>
    <name type="common">Slime mold</name>
    <dbReference type="NCBI Taxonomy" id="5786"/>
    <lineage>
        <taxon>Eukaryota</taxon>
        <taxon>Amoebozoa</taxon>
        <taxon>Evosea</taxon>
        <taxon>Eumycetozoa</taxon>
        <taxon>Dictyostelia</taxon>
        <taxon>Dictyosteliales</taxon>
        <taxon>Dictyosteliaceae</taxon>
        <taxon>Dictyostelium</taxon>
    </lineage>
</organism>
<evidence type="ECO:0000313" key="8">
    <source>
        <dbReference type="Proteomes" id="UP000001064"/>
    </source>
</evidence>
<keyword evidence="5" id="KW-0560">Oxidoreductase</keyword>
<dbReference type="InterPro" id="IPR018517">
    <property type="entry name" value="tRNA_hU_synthase_CS"/>
</dbReference>
<dbReference type="VEuPathDB" id="AmoebaDB:DICPUDRAFT_87182"/>
<accession>F0ZGI6</accession>
<name>F0ZGI6_DICPU</name>
<dbReference type="InterPro" id="IPR013785">
    <property type="entry name" value="Aldolase_TIM"/>
</dbReference>
<dbReference type="InterPro" id="IPR035587">
    <property type="entry name" value="DUS-like_FMN-bd"/>
</dbReference>
<dbReference type="Proteomes" id="UP000001064">
    <property type="component" value="Unassembled WGS sequence"/>
</dbReference>
<evidence type="ECO:0000256" key="1">
    <source>
        <dbReference type="ARBA" id="ARBA00001917"/>
    </source>
</evidence>
<evidence type="ECO:0000256" key="3">
    <source>
        <dbReference type="ARBA" id="ARBA00022643"/>
    </source>
</evidence>
<evidence type="ECO:0000256" key="5">
    <source>
        <dbReference type="ARBA" id="ARBA00023002"/>
    </source>
</evidence>
<dbReference type="OMA" id="PIVAQFF"/>
<evidence type="ECO:0000259" key="6">
    <source>
        <dbReference type="Pfam" id="PF01207"/>
    </source>
</evidence>
<dbReference type="PANTHER" id="PTHR11082:SF25">
    <property type="entry name" value="DUS-LIKE FMN-BINDING DOMAIN-CONTAINING PROTEIN"/>
    <property type="match status" value="1"/>
</dbReference>
<dbReference type="FunFam" id="3.20.20.70:FF:000478">
    <property type="entry name" value="tRNA-dihydrouridine synthase"/>
    <property type="match status" value="1"/>
</dbReference>
<keyword evidence="8" id="KW-1185">Reference proteome</keyword>
<dbReference type="Gene3D" id="3.20.20.70">
    <property type="entry name" value="Aldolase class I"/>
    <property type="match status" value="1"/>
</dbReference>
<dbReference type="PANTHER" id="PTHR11082">
    <property type="entry name" value="TRNA-DIHYDROURIDINE SYNTHASE"/>
    <property type="match status" value="1"/>
</dbReference>
<protein>
    <recommendedName>
        <fullName evidence="6">DUS-like FMN-binding domain-containing protein</fullName>
    </recommendedName>
</protein>
<dbReference type="SUPFAM" id="SSF51395">
    <property type="entry name" value="FMN-linked oxidoreductases"/>
    <property type="match status" value="1"/>
</dbReference>
<dbReference type="CDD" id="cd02801">
    <property type="entry name" value="DUS_like_FMN"/>
    <property type="match status" value="1"/>
</dbReference>
<dbReference type="AlphaFoldDB" id="F0ZGI6"/>
<dbReference type="GO" id="GO:0050660">
    <property type="term" value="F:flavin adenine dinucleotide binding"/>
    <property type="evidence" value="ECO:0007669"/>
    <property type="project" value="InterPro"/>
</dbReference>
<dbReference type="EMBL" id="GL871012">
    <property type="protein sequence ID" value="EGC36964.1"/>
    <property type="molecule type" value="Genomic_DNA"/>
</dbReference>
<gene>
    <name evidence="7" type="ORF">DICPUDRAFT_87182</name>
</gene>
<dbReference type="PROSITE" id="PS01136">
    <property type="entry name" value="UPF0034"/>
    <property type="match status" value="1"/>
</dbReference>
<dbReference type="GeneID" id="10503925"/>
<evidence type="ECO:0000313" key="7">
    <source>
        <dbReference type="EMBL" id="EGC36964.1"/>
    </source>
</evidence>
<dbReference type="KEGG" id="dpp:DICPUDRAFT_87182"/>
<dbReference type="GO" id="GO:0017150">
    <property type="term" value="F:tRNA dihydrouridine synthase activity"/>
    <property type="evidence" value="ECO:0000318"/>
    <property type="project" value="GO_Central"/>
</dbReference>
<feature type="domain" description="DUS-like FMN-binding" evidence="6">
    <location>
        <begin position="14"/>
        <end position="283"/>
    </location>
</feature>
<dbReference type="RefSeq" id="XP_003286532.1">
    <property type="nucleotide sequence ID" value="XM_003286484.1"/>
</dbReference>
<dbReference type="InParanoid" id="F0ZGI6"/>
<keyword evidence="3" id="KW-0288">FMN</keyword>
<dbReference type="OrthoDB" id="10262250at2759"/>